<dbReference type="SUPFAM" id="SSF55729">
    <property type="entry name" value="Acyl-CoA N-acyltransferases (Nat)"/>
    <property type="match status" value="1"/>
</dbReference>
<dbReference type="InterPro" id="IPR000182">
    <property type="entry name" value="GNAT_dom"/>
</dbReference>
<gene>
    <name evidence="2" type="ORF">IAD42_07565</name>
</gene>
<dbReference type="CDD" id="cd04301">
    <property type="entry name" value="NAT_SF"/>
    <property type="match status" value="1"/>
</dbReference>
<dbReference type="Pfam" id="PF13420">
    <property type="entry name" value="Acetyltransf_4"/>
    <property type="match status" value="1"/>
</dbReference>
<dbReference type="AlphaFoldDB" id="A0A9D1G6Y5"/>
<evidence type="ECO:0000313" key="3">
    <source>
        <dbReference type="Proteomes" id="UP000886876"/>
    </source>
</evidence>
<dbReference type="Gene3D" id="3.40.630.30">
    <property type="match status" value="1"/>
</dbReference>
<dbReference type="PANTHER" id="PTHR43072">
    <property type="entry name" value="N-ACETYLTRANSFERASE"/>
    <property type="match status" value="1"/>
</dbReference>
<accession>A0A9D1G6Y5</accession>
<proteinExistence type="predicted"/>
<dbReference type="PANTHER" id="PTHR43072:SF8">
    <property type="entry name" value="ACYLTRANSFERASE FABY-RELATED"/>
    <property type="match status" value="1"/>
</dbReference>
<sequence length="198" mass="22262">MSYTIRPASASDGASLAAIYAPYTETHLTYEYPAPTAEQFTGRIVSVLEQYPCLVCEDEGRPVGYAYAHRYRERAAYDWDAELSVYLEQGHTRRGLGRALYSALLDILALQGYVNIYGTVSVPNPPSERLHESLGFKRVYTDVHTGWKFGAWRDLAFFRLQLRPYEAVPAPVLPFPELDTTLVAEICARRACEIGGMK</sequence>
<organism evidence="2 3">
    <name type="scientific">Candidatus Scatomorpha pullistercoris</name>
    <dbReference type="NCBI Taxonomy" id="2840929"/>
    <lineage>
        <taxon>Bacteria</taxon>
        <taxon>Bacillati</taxon>
        <taxon>Bacillota</taxon>
        <taxon>Clostridia</taxon>
        <taxon>Eubacteriales</taxon>
        <taxon>Candidatus Scatomorpha</taxon>
    </lineage>
</organism>
<feature type="domain" description="N-acetyltransferase" evidence="1">
    <location>
        <begin position="3"/>
        <end position="156"/>
    </location>
</feature>
<evidence type="ECO:0000313" key="2">
    <source>
        <dbReference type="EMBL" id="HIS97814.1"/>
    </source>
</evidence>
<name>A0A9D1G6Y5_9FIRM</name>
<protein>
    <submittedName>
        <fullName evidence="2">N-acetyltransferase</fullName>
    </submittedName>
</protein>
<dbReference type="PROSITE" id="PS51186">
    <property type="entry name" value="GNAT"/>
    <property type="match status" value="1"/>
</dbReference>
<reference evidence="2" key="2">
    <citation type="journal article" date="2021" name="PeerJ">
        <title>Extensive microbial diversity within the chicken gut microbiome revealed by metagenomics and culture.</title>
        <authorList>
            <person name="Gilroy R."/>
            <person name="Ravi A."/>
            <person name="Getino M."/>
            <person name="Pursley I."/>
            <person name="Horton D.L."/>
            <person name="Alikhan N.F."/>
            <person name="Baker D."/>
            <person name="Gharbi K."/>
            <person name="Hall N."/>
            <person name="Watson M."/>
            <person name="Adriaenssens E.M."/>
            <person name="Foster-Nyarko E."/>
            <person name="Jarju S."/>
            <person name="Secka A."/>
            <person name="Antonio M."/>
            <person name="Oren A."/>
            <person name="Chaudhuri R.R."/>
            <person name="La Ragione R."/>
            <person name="Hildebrand F."/>
            <person name="Pallen M.J."/>
        </authorList>
    </citation>
    <scope>NUCLEOTIDE SEQUENCE</scope>
    <source>
        <strain evidence="2">ChiHecec3B27-6122</strain>
    </source>
</reference>
<dbReference type="EMBL" id="DVJS01000188">
    <property type="protein sequence ID" value="HIS97814.1"/>
    <property type="molecule type" value="Genomic_DNA"/>
</dbReference>
<dbReference type="InterPro" id="IPR016181">
    <property type="entry name" value="Acyl_CoA_acyltransferase"/>
</dbReference>
<dbReference type="Proteomes" id="UP000886876">
    <property type="component" value="Unassembled WGS sequence"/>
</dbReference>
<comment type="caution">
    <text evidence="2">The sequence shown here is derived from an EMBL/GenBank/DDBJ whole genome shotgun (WGS) entry which is preliminary data.</text>
</comment>
<reference evidence="2" key="1">
    <citation type="submission" date="2020-10" db="EMBL/GenBank/DDBJ databases">
        <authorList>
            <person name="Gilroy R."/>
        </authorList>
    </citation>
    <scope>NUCLEOTIDE SEQUENCE</scope>
    <source>
        <strain evidence="2">ChiHecec3B27-6122</strain>
    </source>
</reference>
<dbReference type="GO" id="GO:0016747">
    <property type="term" value="F:acyltransferase activity, transferring groups other than amino-acyl groups"/>
    <property type="evidence" value="ECO:0007669"/>
    <property type="project" value="InterPro"/>
</dbReference>
<evidence type="ECO:0000259" key="1">
    <source>
        <dbReference type="PROSITE" id="PS51186"/>
    </source>
</evidence>